<dbReference type="Pfam" id="PF00912">
    <property type="entry name" value="Transgly"/>
    <property type="match status" value="1"/>
</dbReference>
<evidence type="ECO:0000256" key="2">
    <source>
        <dbReference type="ARBA" id="ARBA00004752"/>
    </source>
</evidence>
<dbReference type="GO" id="GO:0008955">
    <property type="term" value="F:peptidoglycan glycosyltransferase activity"/>
    <property type="evidence" value="ECO:0007669"/>
    <property type="project" value="UniProtKB-EC"/>
</dbReference>
<keyword evidence="7" id="KW-0645">Protease</keyword>
<protein>
    <submittedName>
        <fullName evidence="21">Penicillin-binding protein 1A</fullName>
    </submittedName>
</protein>
<evidence type="ECO:0000256" key="15">
    <source>
        <dbReference type="ARBA" id="ARBA00023316"/>
    </source>
</evidence>
<dbReference type="InterPro" id="IPR023346">
    <property type="entry name" value="Lysozyme-like_dom_sf"/>
</dbReference>
<dbReference type="GO" id="GO:0008658">
    <property type="term" value="F:penicillin binding"/>
    <property type="evidence" value="ECO:0007669"/>
    <property type="project" value="InterPro"/>
</dbReference>
<comment type="catalytic activity">
    <reaction evidence="17">
        <text>[GlcNAc-(1-&gt;4)-Mur2Ac(oyl-L-Ala-gamma-D-Glu-L-Lys-D-Ala-D-Ala)](n)-di-trans,octa-cis-undecaprenyl diphosphate + beta-D-GlcNAc-(1-&gt;4)-Mur2Ac(oyl-L-Ala-gamma-D-Glu-L-Lys-D-Ala-D-Ala)-di-trans,octa-cis-undecaprenyl diphosphate = [GlcNAc-(1-&gt;4)-Mur2Ac(oyl-L-Ala-gamma-D-Glu-L-Lys-D-Ala-D-Ala)](n+1)-di-trans,octa-cis-undecaprenyl diphosphate + di-trans,octa-cis-undecaprenyl diphosphate + H(+)</text>
        <dbReference type="Rhea" id="RHEA:23708"/>
        <dbReference type="Rhea" id="RHEA-COMP:9602"/>
        <dbReference type="Rhea" id="RHEA-COMP:9603"/>
        <dbReference type="ChEBI" id="CHEBI:15378"/>
        <dbReference type="ChEBI" id="CHEBI:58405"/>
        <dbReference type="ChEBI" id="CHEBI:60033"/>
        <dbReference type="ChEBI" id="CHEBI:78435"/>
        <dbReference type="EC" id="2.4.99.28"/>
    </reaction>
</comment>
<evidence type="ECO:0000256" key="7">
    <source>
        <dbReference type="ARBA" id="ARBA00022670"/>
    </source>
</evidence>
<dbReference type="Gene3D" id="3.40.710.10">
    <property type="entry name" value="DD-peptidase/beta-lactamase superfamily"/>
    <property type="match status" value="2"/>
</dbReference>
<gene>
    <name evidence="21" type="ORF">SAMN04488006_0952</name>
</gene>
<evidence type="ECO:0000259" key="19">
    <source>
        <dbReference type="Pfam" id="PF00905"/>
    </source>
</evidence>
<keyword evidence="5" id="KW-1003">Cell membrane</keyword>
<dbReference type="OrthoDB" id="9766909at2"/>
<keyword evidence="18" id="KW-1133">Transmembrane helix</keyword>
<evidence type="ECO:0000256" key="12">
    <source>
        <dbReference type="ARBA" id="ARBA00022984"/>
    </source>
</evidence>
<evidence type="ECO:0000256" key="13">
    <source>
        <dbReference type="ARBA" id="ARBA00023136"/>
    </source>
</evidence>
<dbReference type="GO" id="GO:0009002">
    <property type="term" value="F:serine-type D-Ala-D-Ala carboxypeptidase activity"/>
    <property type="evidence" value="ECO:0007669"/>
    <property type="project" value="UniProtKB-EC"/>
</dbReference>
<dbReference type="GO" id="GO:0009252">
    <property type="term" value="P:peptidoglycan biosynthetic process"/>
    <property type="evidence" value="ECO:0007669"/>
    <property type="project" value="UniProtKB-KW"/>
</dbReference>
<comment type="pathway">
    <text evidence="2">Cell wall biogenesis; peptidoglycan biosynthesis.</text>
</comment>
<feature type="transmembrane region" description="Helical" evidence="18">
    <location>
        <begin position="28"/>
        <end position="48"/>
    </location>
</feature>
<dbReference type="PANTHER" id="PTHR32282">
    <property type="entry name" value="BINDING PROTEIN TRANSPEPTIDASE, PUTATIVE-RELATED"/>
    <property type="match status" value="1"/>
</dbReference>
<dbReference type="GO" id="GO:0008360">
    <property type="term" value="P:regulation of cell shape"/>
    <property type="evidence" value="ECO:0007669"/>
    <property type="project" value="UniProtKB-KW"/>
</dbReference>
<dbReference type="Pfam" id="PF00905">
    <property type="entry name" value="Transpeptidase"/>
    <property type="match status" value="1"/>
</dbReference>
<dbReference type="InterPro" id="IPR036950">
    <property type="entry name" value="PBP_transglycosylase"/>
</dbReference>
<proteinExistence type="inferred from homology"/>
<evidence type="ECO:0000256" key="11">
    <source>
        <dbReference type="ARBA" id="ARBA00022960"/>
    </source>
</evidence>
<evidence type="ECO:0000256" key="4">
    <source>
        <dbReference type="ARBA" id="ARBA00007739"/>
    </source>
</evidence>
<feature type="domain" description="Glycosyl transferase family 51" evidence="20">
    <location>
        <begin position="77"/>
        <end position="253"/>
    </location>
</feature>
<name>A0A1I6PEP8_9FLAO</name>
<keyword evidence="9" id="KW-0808">Transferase</keyword>
<organism evidence="21 22">
    <name type="scientific">Lutibacter maritimus</name>
    <dbReference type="NCBI Taxonomy" id="593133"/>
    <lineage>
        <taxon>Bacteria</taxon>
        <taxon>Pseudomonadati</taxon>
        <taxon>Bacteroidota</taxon>
        <taxon>Flavobacteriia</taxon>
        <taxon>Flavobacteriales</taxon>
        <taxon>Flavobacteriaceae</taxon>
        <taxon>Lutibacter</taxon>
    </lineage>
</organism>
<evidence type="ECO:0000256" key="9">
    <source>
        <dbReference type="ARBA" id="ARBA00022679"/>
    </source>
</evidence>
<evidence type="ECO:0000256" key="3">
    <source>
        <dbReference type="ARBA" id="ARBA00007090"/>
    </source>
</evidence>
<keyword evidence="11" id="KW-0133">Cell shape</keyword>
<evidence type="ECO:0000256" key="17">
    <source>
        <dbReference type="ARBA" id="ARBA00049902"/>
    </source>
</evidence>
<keyword evidence="15" id="KW-0961">Cell wall biogenesis/degradation</keyword>
<dbReference type="STRING" id="593133.SAMN04488006_0952"/>
<keyword evidence="14" id="KW-0511">Multifunctional enzyme</keyword>
<evidence type="ECO:0000256" key="1">
    <source>
        <dbReference type="ARBA" id="ARBA00004236"/>
    </source>
</evidence>
<sequence>MNNILNSIKQFFLKFKLKNFTFKKSLKYGFFLATFLFLSFFIAIYFGYFGRVPTNKEIQLFQNMEASEVYSADNILLYRFDKENRINIPYDSIPKHLVNALIATEDARFFEHSGVDIKSLFRVLVKTIIMRDKSSGGGSTITQQLVKNYFPRKSHRFFSTPINKLEEMVAAYKLEQHFTKEQLIEFYFNTVPFGQSAFGLESASQRFFSTTASKLTIEQSAVLVGMLKASYTYNPVKFPEASKKRRNIVLNLMKEAEFISQKEEDSISDLPIITKEKRLVRHVGKAKYFTEYVRTEMKKWLEENKKPSGKNYDLYKDGLKIYTTLNYEMQQYAEKSVAKQLKKLQQEFDYEWRGEEPWKDVPVVLENAIKNSSRYKRLKEKGISEANIRANFNTEIPMKIFTWNGDKQVTMSPLDSIKHYLKHLHAGFIAIEPQTGHIKAYVGGISEQHFQYDHIKTKRQVGSTFKPFVYTAAIEKGVSPCDMYPNILIKYPQYEDWEPKNSDWIYGGEFSVWGALANSTNTVTVQLMEKAGLKNIINLATKMGIETKLPEIGSLSLGTAELSLLEMARAYTTFPNYGLPVHEVSIVKIINREGVELPTFPEVKNKNVYSEQTAEIMVQMLEKVITNGTAASLRYDYGLYNDLGGKTGTSQSQADGWFFGFTSNLVTGSWVGAENPSIHFRSMDKGQGSHTALPINGDFLRSLNNNPSFKYYLNGNFKKPSKEVLKLYDCLSRKGVPSPKKDTLDIVIDSLAIDPSTIVLDSIQPNN</sequence>
<dbReference type="AlphaFoldDB" id="A0A1I6PEP8"/>
<evidence type="ECO:0000313" key="22">
    <source>
        <dbReference type="Proteomes" id="UP000199312"/>
    </source>
</evidence>
<evidence type="ECO:0000313" key="21">
    <source>
        <dbReference type="EMBL" id="SFS38555.1"/>
    </source>
</evidence>
<dbReference type="GO" id="GO:0006508">
    <property type="term" value="P:proteolysis"/>
    <property type="evidence" value="ECO:0007669"/>
    <property type="project" value="UniProtKB-KW"/>
</dbReference>
<comment type="subcellular location">
    <subcellularLocation>
        <location evidence="1">Cell membrane</location>
    </subcellularLocation>
</comment>
<dbReference type="SUPFAM" id="SSF56601">
    <property type="entry name" value="beta-lactamase/transpeptidase-like"/>
    <property type="match status" value="1"/>
</dbReference>
<dbReference type="GO" id="GO:0005886">
    <property type="term" value="C:plasma membrane"/>
    <property type="evidence" value="ECO:0007669"/>
    <property type="project" value="UniProtKB-SubCell"/>
</dbReference>
<dbReference type="SUPFAM" id="SSF53955">
    <property type="entry name" value="Lysozyme-like"/>
    <property type="match status" value="1"/>
</dbReference>
<comment type="similarity">
    <text evidence="3">In the C-terminal section; belongs to the transpeptidase family.</text>
</comment>
<dbReference type="InterPro" id="IPR050396">
    <property type="entry name" value="Glycosyltr_51/Transpeptidase"/>
</dbReference>
<dbReference type="Gene3D" id="1.10.3810.10">
    <property type="entry name" value="Biosynthetic peptidoglycan transglycosylase-like"/>
    <property type="match status" value="1"/>
</dbReference>
<evidence type="ECO:0000256" key="8">
    <source>
        <dbReference type="ARBA" id="ARBA00022676"/>
    </source>
</evidence>
<dbReference type="InterPro" id="IPR012338">
    <property type="entry name" value="Beta-lactam/transpept-like"/>
</dbReference>
<comment type="similarity">
    <text evidence="4">In the N-terminal section; belongs to the glycosyltransferase 51 family.</text>
</comment>
<evidence type="ECO:0000256" key="5">
    <source>
        <dbReference type="ARBA" id="ARBA00022475"/>
    </source>
</evidence>
<dbReference type="PANTHER" id="PTHR32282:SF11">
    <property type="entry name" value="PENICILLIN-BINDING PROTEIN 1B"/>
    <property type="match status" value="1"/>
</dbReference>
<accession>A0A1I6PEP8</accession>
<evidence type="ECO:0000256" key="14">
    <source>
        <dbReference type="ARBA" id="ARBA00023268"/>
    </source>
</evidence>
<evidence type="ECO:0000256" key="16">
    <source>
        <dbReference type="ARBA" id="ARBA00034000"/>
    </source>
</evidence>
<feature type="domain" description="Penicillin-binding protein transpeptidase" evidence="19">
    <location>
        <begin position="427"/>
        <end position="663"/>
    </location>
</feature>
<keyword evidence="12" id="KW-0573">Peptidoglycan synthesis</keyword>
<evidence type="ECO:0000256" key="10">
    <source>
        <dbReference type="ARBA" id="ARBA00022801"/>
    </source>
</evidence>
<keyword evidence="22" id="KW-1185">Reference proteome</keyword>
<dbReference type="InterPro" id="IPR001460">
    <property type="entry name" value="PCN-bd_Tpept"/>
</dbReference>
<keyword evidence="8" id="KW-0328">Glycosyltransferase</keyword>
<keyword evidence="18" id="KW-0812">Transmembrane</keyword>
<comment type="catalytic activity">
    <reaction evidence="16">
        <text>Preferential cleavage: (Ac)2-L-Lys-D-Ala-|-D-Ala. Also transpeptidation of peptidyl-alanyl moieties that are N-acyl substituents of D-alanine.</text>
        <dbReference type="EC" id="3.4.16.4"/>
    </reaction>
</comment>
<evidence type="ECO:0000256" key="18">
    <source>
        <dbReference type="SAM" id="Phobius"/>
    </source>
</evidence>
<dbReference type="InterPro" id="IPR001264">
    <property type="entry name" value="Glyco_trans_51"/>
</dbReference>
<keyword evidence="13 18" id="KW-0472">Membrane</keyword>
<reference evidence="22" key="1">
    <citation type="submission" date="2016-10" db="EMBL/GenBank/DDBJ databases">
        <authorList>
            <person name="Varghese N."/>
            <person name="Submissions S."/>
        </authorList>
    </citation>
    <scope>NUCLEOTIDE SEQUENCE [LARGE SCALE GENOMIC DNA]</scope>
    <source>
        <strain evidence="22">DSM 24450</strain>
    </source>
</reference>
<keyword evidence="6" id="KW-0121">Carboxypeptidase</keyword>
<dbReference type="GO" id="GO:0030288">
    <property type="term" value="C:outer membrane-bounded periplasmic space"/>
    <property type="evidence" value="ECO:0007669"/>
    <property type="project" value="TreeGrafter"/>
</dbReference>
<dbReference type="EMBL" id="FOZP01000002">
    <property type="protein sequence ID" value="SFS38555.1"/>
    <property type="molecule type" value="Genomic_DNA"/>
</dbReference>
<keyword evidence="10" id="KW-0378">Hydrolase</keyword>
<dbReference type="Proteomes" id="UP000199312">
    <property type="component" value="Unassembled WGS sequence"/>
</dbReference>
<evidence type="ECO:0000256" key="6">
    <source>
        <dbReference type="ARBA" id="ARBA00022645"/>
    </source>
</evidence>
<evidence type="ECO:0000259" key="20">
    <source>
        <dbReference type="Pfam" id="PF00912"/>
    </source>
</evidence>
<dbReference type="GO" id="GO:0071555">
    <property type="term" value="P:cell wall organization"/>
    <property type="evidence" value="ECO:0007669"/>
    <property type="project" value="UniProtKB-KW"/>
</dbReference>